<dbReference type="EMBL" id="OZ075129">
    <property type="protein sequence ID" value="CAL4964606.1"/>
    <property type="molecule type" value="Genomic_DNA"/>
</dbReference>
<accession>A0ABC8ZMU6</accession>
<evidence type="ECO:0000313" key="2">
    <source>
        <dbReference type="Proteomes" id="UP001497457"/>
    </source>
</evidence>
<sequence length="177" mass="18998">MAGGGRCRRRRSCISSIRRRGVGSKLSIDGGGIDDIPMKPVNRDRDEWICVRGHRIRRSGRMRVDSNGGVYVPDSEDEEADMEMEVGSVDLANSGGASVTPDAIAVGADGVMGDGIDVAAEGIPADAVNVEEDAGTCEEMHPKVAARLKMLLDHIDPTFRDVFVSMLKVLVPAFFDP</sequence>
<evidence type="ECO:0000313" key="1">
    <source>
        <dbReference type="EMBL" id="CAL4964606.1"/>
    </source>
</evidence>
<gene>
    <name evidence="1" type="ORF">URODEC1_LOCUS46784</name>
</gene>
<name>A0ABC8ZMU6_9POAL</name>
<dbReference type="Proteomes" id="UP001497457">
    <property type="component" value="Chromosome 19rd"/>
</dbReference>
<protein>
    <submittedName>
        <fullName evidence="1">Uncharacterized protein</fullName>
    </submittedName>
</protein>
<keyword evidence="2" id="KW-1185">Reference proteome</keyword>
<dbReference type="AlphaFoldDB" id="A0ABC8ZMU6"/>
<reference evidence="2" key="1">
    <citation type="submission" date="2024-06" db="EMBL/GenBank/DDBJ databases">
        <authorList>
            <person name="Ryan C."/>
        </authorList>
    </citation>
    <scope>NUCLEOTIDE SEQUENCE [LARGE SCALE GENOMIC DNA]</scope>
</reference>
<reference evidence="1 2" key="2">
    <citation type="submission" date="2024-10" db="EMBL/GenBank/DDBJ databases">
        <authorList>
            <person name="Ryan C."/>
        </authorList>
    </citation>
    <scope>NUCLEOTIDE SEQUENCE [LARGE SCALE GENOMIC DNA]</scope>
</reference>
<proteinExistence type="predicted"/>
<organism evidence="1 2">
    <name type="scientific">Urochloa decumbens</name>
    <dbReference type="NCBI Taxonomy" id="240449"/>
    <lineage>
        <taxon>Eukaryota</taxon>
        <taxon>Viridiplantae</taxon>
        <taxon>Streptophyta</taxon>
        <taxon>Embryophyta</taxon>
        <taxon>Tracheophyta</taxon>
        <taxon>Spermatophyta</taxon>
        <taxon>Magnoliopsida</taxon>
        <taxon>Liliopsida</taxon>
        <taxon>Poales</taxon>
        <taxon>Poaceae</taxon>
        <taxon>PACMAD clade</taxon>
        <taxon>Panicoideae</taxon>
        <taxon>Panicodae</taxon>
        <taxon>Paniceae</taxon>
        <taxon>Melinidinae</taxon>
        <taxon>Urochloa</taxon>
    </lineage>
</organism>